<comment type="subunit">
    <text evidence="1">Heterotetramer of two alpha and two beta chains arranged as a dimer of alpha/beta heterodimers.</text>
</comment>
<evidence type="ECO:0000256" key="1">
    <source>
        <dbReference type="ARBA" id="ARBA00011601"/>
    </source>
</evidence>
<organism evidence="2 3">
    <name type="scientific">Haematococcus lacustris</name>
    <name type="common">Green alga</name>
    <name type="synonym">Haematococcus pluvialis</name>
    <dbReference type="NCBI Taxonomy" id="44745"/>
    <lineage>
        <taxon>Eukaryota</taxon>
        <taxon>Viridiplantae</taxon>
        <taxon>Chlorophyta</taxon>
        <taxon>core chlorophytes</taxon>
        <taxon>Chlorophyceae</taxon>
        <taxon>CS clade</taxon>
        <taxon>Chlamydomonadales</taxon>
        <taxon>Haematococcaceae</taxon>
        <taxon>Haematococcus</taxon>
    </lineage>
</organism>
<evidence type="ECO:0000313" key="3">
    <source>
        <dbReference type="Proteomes" id="UP000485058"/>
    </source>
</evidence>
<evidence type="ECO:0000313" key="2">
    <source>
        <dbReference type="EMBL" id="GFH10706.1"/>
    </source>
</evidence>
<dbReference type="PANTHER" id="PTHR10188">
    <property type="entry name" value="L-ASPARAGINASE"/>
    <property type="match status" value="1"/>
</dbReference>
<comment type="caution">
    <text evidence="2">The sequence shown here is derived from an EMBL/GenBank/DDBJ whole genome shotgun (WGS) entry which is preliminary data.</text>
</comment>
<dbReference type="PANTHER" id="PTHR10188:SF8">
    <property type="entry name" value="THREONINE ASPARTASE 1"/>
    <property type="match status" value="1"/>
</dbReference>
<dbReference type="GO" id="GO:0051604">
    <property type="term" value="P:protein maturation"/>
    <property type="evidence" value="ECO:0007669"/>
    <property type="project" value="TreeGrafter"/>
</dbReference>
<dbReference type="AlphaFoldDB" id="A0A699YUP8"/>
<accession>A0A699YUP8</accession>
<reference evidence="2 3" key="1">
    <citation type="submission" date="2020-02" db="EMBL/GenBank/DDBJ databases">
        <title>Draft genome sequence of Haematococcus lacustris strain NIES-144.</title>
        <authorList>
            <person name="Morimoto D."/>
            <person name="Nakagawa S."/>
            <person name="Yoshida T."/>
            <person name="Sawayama S."/>
        </authorList>
    </citation>
    <scope>NUCLEOTIDE SEQUENCE [LARGE SCALE GENOMIC DNA]</scope>
    <source>
        <strain evidence="2 3">NIES-144</strain>
    </source>
</reference>
<dbReference type="GO" id="GO:0004298">
    <property type="term" value="F:threonine-type endopeptidase activity"/>
    <property type="evidence" value="ECO:0007669"/>
    <property type="project" value="TreeGrafter"/>
</dbReference>
<dbReference type="Pfam" id="PF01112">
    <property type="entry name" value="Asparaginase_2"/>
    <property type="match status" value="1"/>
</dbReference>
<dbReference type="InterPro" id="IPR000246">
    <property type="entry name" value="Peptidase_T2"/>
</dbReference>
<gene>
    <name evidence="2" type="ORF">HaLaN_06067</name>
</gene>
<dbReference type="GO" id="GO:0005737">
    <property type="term" value="C:cytoplasm"/>
    <property type="evidence" value="ECO:0007669"/>
    <property type="project" value="TreeGrafter"/>
</dbReference>
<protein>
    <submittedName>
        <fullName evidence="2">Uncharacterized protein</fullName>
    </submittedName>
</protein>
<keyword evidence="3" id="KW-1185">Reference proteome</keyword>
<dbReference type="InterPro" id="IPR029055">
    <property type="entry name" value="Ntn_hydrolases_N"/>
</dbReference>
<sequence length="101" mass="10337">MSLACRAGTAHLSQDQSECSRLMAVTAALSVLEDDPCTNAGFGSNLSWLGFAECDASVMDSSSGAYGAVGAMQGIQHPSEVAARMALEGLTPLSGGRVRPM</sequence>
<dbReference type="SUPFAM" id="SSF56235">
    <property type="entry name" value="N-terminal nucleophile aminohydrolases (Ntn hydrolases)"/>
    <property type="match status" value="1"/>
</dbReference>
<name>A0A699YUP8_HAELA</name>
<dbReference type="EMBL" id="BLLF01000339">
    <property type="protein sequence ID" value="GFH10706.1"/>
    <property type="molecule type" value="Genomic_DNA"/>
</dbReference>
<dbReference type="Proteomes" id="UP000485058">
    <property type="component" value="Unassembled WGS sequence"/>
</dbReference>
<proteinExistence type="predicted"/>